<dbReference type="Gene3D" id="1.10.20.10">
    <property type="entry name" value="Histone, subunit A"/>
    <property type="match status" value="1"/>
</dbReference>
<name>A0AAN9GW67_9TELE</name>
<dbReference type="AlphaFoldDB" id="A0AAN9GW67"/>
<evidence type="ECO:0000256" key="1">
    <source>
        <dbReference type="SAM" id="MobiDB-lite"/>
    </source>
</evidence>
<evidence type="ECO:0008006" key="4">
    <source>
        <dbReference type="Google" id="ProtNLM"/>
    </source>
</evidence>
<comment type="caution">
    <text evidence="2">The sequence shown here is derived from an EMBL/GenBank/DDBJ whole genome shotgun (WGS) entry which is preliminary data.</text>
</comment>
<keyword evidence="3" id="KW-1185">Reference proteome</keyword>
<feature type="region of interest" description="Disordered" evidence="1">
    <location>
        <begin position="1"/>
        <end position="24"/>
    </location>
</feature>
<organism evidence="2 3">
    <name type="scientific">Phoxinus phoxinus</name>
    <name type="common">Eurasian minnow</name>
    <dbReference type="NCBI Taxonomy" id="58324"/>
    <lineage>
        <taxon>Eukaryota</taxon>
        <taxon>Metazoa</taxon>
        <taxon>Chordata</taxon>
        <taxon>Craniata</taxon>
        <taxon>Vertebrata</taxon>
        <taxon>Euteleostomi</taxon>
        <taxon>Actinopterygii</taxon>
        <taxon>Neopterygii</taxon>
        <taxon>Teleostei</taxon>
        <taxon>Ostariophysi</taxon>
        <taxon>Cypriniformes</taxon>
        <taxon>Leuciscidae</taxon>
        <taxon>Phoxininae</taxon>
        <taxon>Phoxinus</taxon>
    </lineage>
</organism>
<sequence>MKTSSDKSLKSLKKSIKPGKTRKQSIRTYSAHIYKIEKERSVDVSDAISLMGRRPDVHALVGTEAARLSKFNRRRVITQREIHTAVHAHRGKPSA</sequence>
<protein>
    <recommendedName>
        <fullName evidence="4">Histone H2B</fullName>
    </recommendedName>
</protein>
<evidence type="ECO:0000313" key="2">
    <source>
        <dbReference type="EMBL" id="KAK7132825.1"/>
    </source>
</evidence>
<dbReference type="Proteomes" id="UP001364617">
    <property type="component" value="Unassembled WGS sequence"/>
</dbReference>
<proteinExistence type="predicted"/>
<dbReference type="SUPFAM" id="SSF47113">
    <property type="entry name" value="Histone-fold"/>
    <property type="match status" value="1"/>
</dbReference>
<accession>A0AAN9GW67</accession>
<gene>
    <name evidence="2" type="ORF">R3I93_019156</name>
</gene>
<dbReference type="InterPro" id="IPR009072">
    <property type="entry name" value="Histone-fold"/>
</dbReference>
<dbReference type="GO" id="GO:0046982">
    <property type="term" value="F:protein heterodimerization activity"/>
    <property type="evidence" value="ECO:0007669"/>
    <property type="project" value="InterPro"/>
</dbReference>
<evidence type="ECO:0000313" key="3">
    <source>
        <dbReference type="Proteomes" id="UP001364617"/>
    </source>
</evidence>
<feature type="compositionally biased region" description="Basic residues" evidence="1">
    <location>
        <begin position="10"/>
        <end position="24"/>
    </location>
</feature>
<dbReference type="EMBL" id="JAYKXH010000020">
    <property type="protein sequence ID" value="KAK7132825.1"/>
    <property type="molecule type" value="Genomic_DNA"/>
</dbReference>
<reference evidence="2 3" key="1">
    <citation type="submission" date="2024-02" db="EMBL/GenBank/DDBJ databases">
        <title>Chromosome-level genome assembly of the Eurasian Minnow (Phoxinus phoxinus).</title>
        <authorList>
            <person name="Oriowo T.O."/>
            <person name="Martin S."/>
            <person name="Stange M."/>
            <person name="Chrysostomakis Y."/>
            <person name="Brown T."/>
            <person name="Winkler S."/>
            <person name="Kukowka S."/>
            <person name="Myers E.W."/>
            <person name="Bohne A."/>
        </authorList>
    </citation>
    <scope>NUCLEOTIDE SEQUENCE [LARGE SCALE GENOMIC DNA]</scope>
    <source>
        <strain evidence="2">ZFMK-TIS-60720</strain>
        <tissue evidence="2">Whole Organism</tissue>
    </source>
</reference>